<evidence type="ECO:0000313" key="2">
    <source>
        <dbReference type="Proteomes" id="UP000887229"/>
    </source>
</evidence>
<name>A0A9P8CLA3_9HYPO</name>
<proteinExistence type="predicted"/>
<evidence type="ECO:0000313" key="1">
    <source>
        <dbReference type="EMBL" id="KAG9251188.1"/>
    </source>
</evidence>
<organism evidence="1 2">
    <name type="scientific">Emericellopsis atlantica</name>
    <dbReference type="NCBI Taxonomy" id="2614577"/>
    <lineage>
        <taxon>Eukaryota</taxon>
        <taxon>Fungi</taxon>
        <taxon>Dikarya</taxon>
        <taxon>Ascomycota</taxon>
        <taxon>Pezizomycotina</taxon>
        <taxon>Sordariomycetes</taxon>
        <taxon>Hypocreomycetidae</taxon>
        <taxon>Hypocreales</taxon>
        <taxon>Bionectriaceae</taxon>
        <taxon>Emericellopsis</taxon>
    </lineage>
</organism>
<dbReference type="AlphaFoldDB" id="A0A9P8CLA3"/>
<dbReference type="OrthoDB" id="4934446at2759"/>
<comment type="caution">
    <text evidence="1">The sequence shown here is derived from an EMBL/GenBank/DDBJ whole genome shotgun (WGS) entry which is preliminary data.</text>
</comment>
<keyword evidence="2" id="KW-1185">Reference proteome</keyword>
<dbReference type="EMBL" id="MU251270">
    <property type="protein sequence ID" value="KAG9251188.1"/>
    <property type="molecule type" value="Genomic_DNA"/>
</dbReference>
<gene>
    <name evidence="1" type="ORF">F5Z01DRAFT_298812</name>
</gene>
<sequence>MATNVLISSQGTVFLVMRRSVEDDTMLKLFSEQLKDTTQESTFDVLYPLFKDDWLQKDDIIDPFLDRRRYHMRTVWIFDLDNDLVRFHKANHYTWVALDLFRQQDVTTQDFIPYTPPTPATQGSLSKLKLHRRLMRRNGICAESLARRGALVGRLLFDFAYQWRHVLCGRYNNSTFKEVCTPRPGIGGYLIWLNSLPEWEPFNESIVRVGGVSIVFAQHPCHAITMIRNDFRDYVRWETKLDPSYCLRGSRTYLVLSVREVALFRIDSEQERCTTTERLLDGTLPLSDTALNLLLEATQVKVPVTPLHQLPVELQDNVLQNMSAGPVERARAGCVLGLGSPFTWRSEGRDIQRVEGRTNRTPWPPVESHIHFGESIPGLVYK</sequence>
<dbReference type="Proteomes" id="UP000887229">
    <property type="component" value="Unassembled WGS sequence"/>
</dbReference>
<accession>A0A9P8CLA3</accession>
<dbReference type="RefSeq" id="XP_046115112.1">
    <property type="nucleotide sequence ID" value="XM_046258864.1"/>
</dbReference>
<reference evidence="1" key="1">
    <citation type="journal article" date="2021" name="IMA Fungus">
        <title>Genomic characterization of three marine fungi, including Emericellopsis atlantica sp. nov. with signatures of a generalist lifestyle and marine biomass degradation.</title>
        <authorList>
            <person name="Hagestad O.C."/>
            <person name="Hou L."/>
            <person name="Andersen J.H."/>
            <person name="Hansen E.H."/>
            <person name="Altermark B."/>
            <person name="Li C."/>
            <person name="Kuhnert E."/>
            <person name="Cox R.J."/>
            <person name="Crous P.W."/>
            <person name="Spatafora J.W."/>
            <person name="Lail K."/>
            <person name="Amirebrahimi M."/>
            <person name="Lipzen A."/>
            <person name="Pangilinan J."/>
            <person name="Andreopoulos W."/>
            <person name="Hayes R.D."/>
            <person name="Ng V."/>
            <person name="Grigoriev I.V."/>
            <person name="Jackson S.A."/>
            <person name="Sutton T.D.S."/>
            <person name="Dobson A.D.W."/>
            <person name="Rama T."/>
        </authorList>
    </citation>
    <scope>NUCLEOTIDE SEQUENCE</scope>
    <source>
        <strain evidence="1">TS7</strain>
    </source>
</reference>
<dbReference type="GeneID" id="70289767"/>
<protein>
    <submittedName>
        <fullName evidence="1">Uncharacterized protein</fullName>
    </submittedName>
</protein>